<dbReference type="Proteomes" id="UP001216579">
    <property type="component" value="Unassembled WGS sequence"/>
</dbReference>
<feature type="region of interest" description="Disordered" evidence="1">
    <location>
        <begin position="47"/>
        <end position="71"/>
    </location>
</feature>
<protein>
    <submittedName>
        <fullName evidence="2">Uncharacterized protein</fullName>
    </submittedName>
</protein>
<evidence type="ECO:0000256" key="1">
    <source>
        <dbReference type="SAM" id="MobiDB-lite"/>
    </source>
</evidence>
<comment type="caution">
    <text evidence="2">The sequence shown here is derived from an EMBL/GenBank/DDBJ whole genome shotgun (WGS) entry which is preliminary data.</text>
</comment>
<name>A0ABT5ZWF3_9ACTN</name>
<sequence>MSVRPDIPALFVLTAGSAVTTVALGGTAPRTVMYLGVALLERATGLCPRSPGHGSRGFDRLRLTSNGSRAR</sequence>
<dbReference type="RefSeq" id="WP_276096962.1">
    <property type="nucleotide sequence ID" value="NZ_JARJBC010000037.1"/>
</dbReference>
<keyword evidence="3" id="KW-1185">Reference proteome</keyword>
<dbReference type="EMBL" id="JARJBC010000037">
    <property type="protein sequence ID" value="MDF3294147.1"/>
    <property type="molecule type" value="Genomic_DNA"/>
</dbReference>
<accession>A0ABT5ZWF3</accession>
<evidence type="ECO:0000313" key="2">
    <source>
        <dbReference type="EMBL" id="MDF3294147.1"/>
    </source>
</evidence>
<gene>
    <name evidence="2" type="ORF">P3G67_34070</name>
</gene>
<organism evidence="2 3">
    <name type="scientific">Streptomyces silvisoli</name>
    <dbReference type="NCBI Taxonomy" id="3034235"/>
    <lineage>
        <taxon>Bacteria</taxon>
        <taxon>Bacillati</taxon>
        <taxon>Actinomycetota</taxon>
        <taxon>Actinomycetes</taxon>
        <taxon>Kitasatosporales</taxon>
        <taxon>Streptomycetaceae</taxon>
        <taxon>Streptomyces</taxon>
    </lineage>
</organism>
<proteinExistence type="predicted"/>
<evidence type="ECO:0000313" key="3">
    <source>
        <dbReference type="Proteomes" id="UP001216579"/>
    </source>
</evidence>
<reference evidence="2 3" key="1">
    <citation type="submission" date="2023-03" db="EMBL/GenBank/DDBJ databases">
        <title>Draft genome sequence of Streptomyces sp. RB6PN23 isolated from peat swamp forest in Thailand.</title>
        <authorList>
            <person name="Klaysubun C."/>
            <person name="Duangmal K."/>
        </authorList>
    </citation>
    <scope>NUCLEOTIDE SEQUENCE [LARGE SCALE GENOMIC DNA]</scope>
    <source>
        <strain evidence="2 3">RB6PN23</strain>
    </source>
</reference>